<dbReference type="VEuPathDB" id="TriTrypDB:TCDM_02107"/>
<sequence length="462" mass="50951">MSNGPNDHTGASHDLNGEYKALLEELHVLQAEWHSTASRKAELEASVTSATAQSDAVEPIRCRLFELRKECGLLNQRNEFLQLQIDEAKELYKRACGESSALVGDALEEKENLEEEYMQVMRFVDQFDPNLQEDAALLRAALAEQRVEIRVLQEMLDAVKESVVPDYFSEPLQNSGALFSSHPNPCVEIQMDDVFIPVPHGRLRLLTGPRGDGLQQLRDRHKVTASVVCFNDMVAVRLRGHKAGVENCGNDIRRVLSLQEERHEILKGKGEKQKKKKHKIRIHIQAEKLSLLLLYRLDYLNVISISSSPTPPLITASGKCYAILVTTAHSSWASLYFIFFSFLFFYLLLFPILVLFCFCVEAVERDGREQCSRGEAPPCQPLQGGASGACPSAGRGGDPGKSGKKDERRCSRRGACKAASRGAASRITGHQNASTCSRISGAAELGGAAKTCLNEARAKGPS</sequence>
<dbReference type="Proteomes" id="UP000017861">
    <property type="component" value="Unassembled WGS sequence"/>
</dbReference>
<evidence type="ECO:0000313" key="5">
    <source>
        <dbReference type="Proteomes" id="UP000017861"/>
    </source>
</evidence>
<keyword evidence="1" id="KW-0175">Coiled coil</keyword>
<gene>
    <name evidence="4" type="ORF">TCDM_02107</name>
</gene>
<protein>
    <recommendedName>
        <fullName evidence="6">K Homology domain-containing protein</fullName>
    </recommendedName>
</protein>
<feature type="transmembrane region" description="Helical" evidence="3">
    <location>
        <begin position="335"/>
        <end position="360"/>
    </location>
</feature>
<comment type="caution">
    <text evidence="4">The sequence shown here is derived from an EMBL/GenBank/DDBJ whole genome shotgun (WGS) entry which is preliminary data.</text>
</comment>
<reference evidence="4 5" key="1">
    <citation type="journal article" date="2014" name="Genome Announc.">
        <title>Trypanosoma cruzi Clone Dm28c Draft Genome Sequence.</title>
        <authorList>
            <person name="Grisard E.C."/>
            <person name="Teixeira S.M."/>
            <person name="de Almeida L.G."/>
            <person name="Stoco P.H."/>
            <person name="Gerber A.L."/>
            <person name="Talavera-Lopez C."/>
            <person name="Lima O.C."/>
            <person name="Andersson B."/>
            <person name="de Vasconcelos A.T."/>
        </authorList>
    </citation>
    <scope>NUCLEOTIDE SEQUENCE [LARGE SCALE GENOMIC DNA]</scope>
    <source>
        <strain evidence="4 5">Dm28c</strain>
    </source>
</reference>
<accession>V5BSF0</accession>
<dbReference type="OrthoDB" id="251105at2759"/>
<evidence type="ECO:0000256" key="1">
    <source>
        <dbReference type="SAM" id="Coils"/>
    </source>
</evidence>
<name>V5BSF0_TRYCR</name>
<evidence type="ECO:0000256" key="3">
    <source>
        <dbReference type="SAM" id="Phobius"/>
    </source>
</evidence>
<keyword evidence="3" id="KW-0472">Membrane</keyword>
<organism evidence="4 5">
    <name type="scientific">Trypanosoma cruzi Dm28c</name>
    <dbReference type="NCBI Taxonomy" id="1416333"/>
    <lineage>
        <taxon>Eukaryota</taxon>
        <taxon>Discoba</taxon>
        <taxon>Euglenozoa</taxon>
        <taxon>Kinetoplastea</taxon>
        <taxon>Metakinetoplastina</taxon>
        <taxon>Trypanosomatida</taxon>
        <taxon>Trypanosomatidae</taxon>
        <taxon>Trypanosoma</taxon>
        <taxon>Schizotrypanum</taxon>
    </lineage>
</organism>
<dbReference type="EMBL" id="AYLP01000014">
    <property type="protein sequence ID" value="ESS69087.1"/>
    <property type="molecule type" value="Genomic_DNA"/>
</dbReference>
<dbReference type="AlphaFoldDB" id="V5BSF0"/>
<evidence type="ECO:0000256" key="2">
    <source>
        <dbReference type="SAM" id="MobiDB-lite"/>
    </source>
</evidence>
<feature type="region of interest" description="Disordered" evidence="2">
    <location>
        <begin position="383"/>
        <end position="413"/>
    </location>
</feature>
<feature type="coiled-coil region" evidence="1">
    <location>
        <begin position="71"/>
        <end position="98"/>
    </location>
</feature>
<evidence type="ECO:0000313" key="4">
    <source>
        <dbReference type="EMBL" id="ESS69087.1"/>
    </source>
</evidence>
<keyword evidence="3" id="KW-1133">Transmembrane helix</keyword>
<proteinExistence type="predicted"/>
<keyword evidence="3" id="KW-0812">Transmembrane</keyword>
<evidence type="ECO:0008006" key="6">
    <source>
        <dbReference type="Google" id="ProtNLM"/>
    </source>
</evidence>